<protein>
    <submittedName>
        <fullName evidence="2">Uncharacterized protein</fullName>
    </submittedName>
</protein>
<feature type="transmembrane region" description="Helical" evidence="1">
    <location>
        <begin position="24"/>
        <end position="44"/>
    </location>
</feature>
<dbReference type="Proteomes" id="UP000595221">
    <property type="component" value="Chromosome"/>
</dbReference>
<dbReference type="AlphaFoldDB" id="A0A7T4MV58"/>
<dbReference type="EMBL" id="CP066078">
    <property type="protein sequence ID" value="QQC60194.1"/>
    <property type="molecule type" value="Genomic_DNA"/>
</dbReference>
<proteinExistence type="predicted"/>
<sequence>MTATPRPHPFPSRPSLWRRFRYRWNRAALVISPLFVLVPIFGWIPRVRLMMARGALVGLVLMSPLTIVTILAIIADHFGLA</sequence>
<name>A0A7T4MV58_9MICC</name>
<evidence type="ECO:0000256" key="1">
    <source>
        <dbReference type="SAM" id="Phobius"/>
    </source>
</evidence>
<organism evidence="2 3">
    <name type="scientific">Rothia kristinae</name>
    <dbReference type="NCBI Taxonomy" id="37923"/>
    <lineage>
        <taxon>Bacteria</taxon>
        <taxon>Bacillati</taxon>
        <taxon>Actinomycetota</taxon>
        <taxon>Actinomycetes</taxon>
        <taxon>Micrococcales</taxon>
        <taxon>Micrococcaceae</taxon>
        <taxon>Rothia</taxon>
    </lineage>
</organism>
<gene>
    <name evidence="2" type="ORF">I6H58_04530</name>
</gene>
<evidence type="ECO:0000313" key="2">
    <source>
        <dbReference type="EMBL" id="QQC60194.1"/>
    </source>
</evidence>
<reference evidence="2 3" key="1">
    <citation type="submission" date="2020-12" db="EMBL/GenBank/DDBJ databases">
        <title>FDA dAtabase for Regulatory Grade micrObial Sequences (FDA-ARGOS): Supporting development and validation of Infectious Disease Dx tests.</title>
        <authorList>
            <person name="Sproer C."/>
            <person name="Gronow S."/>
            <person name="Severitt S."/>
            <person name="Schroder I."/>
            <person name="Tallon L."/>
            <person name="Sadzewicz L."/>
            <person name="Zhao X."/>
            <person name="Boylan J."/>
            <person name="Ott S."/>
            <person name="Bowen H."/>
            <person name="Vavikolanu K."/>
            <person name="Mehta A."/>
            <person name="Aluvathingal J."/>
            <person name="Nadendla S."/>
            <person name="Lowell S."/>
            <person name="Myers T."/>
            <person name="Yan Y."/>
            <person name="Sichtig H."/>
        </authorList>
    </citation>
    <scope>NUCLEOTIDE SEQUENCE [LARGE SCALE GENOMIC DNA]</scope>
    <source>
        <strain evidence="2 3">FDAARGOS_1001</strain>
    </source>
</reference>
<keyword evidence="1" id="KW-1133">Transmembrane helix</keyword>
<evidence type="ECO:0000313" key="3">
    <source>
        <dbReference type="Proteomes" id="UP000595221"/>
    </source>
</evidence>
<feature type="transmembrane region" description="Helical" evidence="1">
    <location>
        <begin position="56"/>
        <end position="75"/>
    </location>
</feature>
<accession>A0A7T4MV58</accession>
<dbReference type="RefSeq" id="WP_198490961.1">
    <property type="nucleotide sequence ID" value="NZ_CP066078.1"/>
</dbReference>
<keyword evidence="1" id="KW-0472">Membrane</keyword>
<keyword evidence="1" id="KW-0812">Transmembrane</keyword>